<name>A0ABZ1FD74_9ACTN</name>
<evidence type="ECO:0000313" key="1">
    <source>
        <dbReference type="EMBL" id="WSB67930.1"/>
    </source>
</evidence>
<dbReference type="EMBL" id="CP109106">
    <property type="protein sequence ID" value="WSB67930.1"/>
    <property type="molecule type" value="Genomic_DNA"/>
</dbReference>
<gene>
    <name evidence="1" type="ORF">OG863_08145</name>
</gene>
<dbReference type="Proteomes" id="UP001344251">
    <property type="component" value="Chromosome"/>
</dbReference>
<dbReference type="RefSeq" id="WP_326617309.1">
    <property type="nucleotide sequence ID" value="NZ_CP109106.1"/>
</dbReference>
<sequence>MTITPRLVAKYRIPGVRHALLEEARFDRSGPLPRILLKYRDSLRVYELGEDLELLAEFPRPAPHESSVSDWVAPDLSFVVFQGKSSYTAVHRDGSRMWHQPFGAGSAGRWEHVGFAMAGPYRETQILLRLPSDTVGKSLFVVLDTAGNVLARNVLPCGGQERQVRLTWGSEGYLTGVHVSRGGAQPVHYQASLVCGHIVLGKRVAALAGQPEPPGRFVLSTNPSGTVEMSVDEGGQDVRWHRLPSSEVTAVLRLSDFPAAGTGDCSVHDRPWISWRGGYVDADTALVSLYNAYDEARVIMFGEDIWEEHSHWLADPTTGELHGRIDYPMHDVDSVWLPGDGTWVTRESNTLYRWSAQVGAR</sequence>
<organism evidence="1 2">
    <name type="scientific">Streptomyces decoyicus</name>
    <dbReference type="NCBI Taxonomy" id="249567"/>
    <lineage>
        <taxon>Bacteria</taxon>
        <taxon>Bacillati</taxon>
        <taxon>Actinomycetota</taxon>
        <taxon>Actinomycetes</taxon>
        <taxon>Kitasatosporales</taxon>
        <taxon>Streptomycetaceae</taxon>
        <taxon>Streptomyces</taxon>
    </lineage>
</organism>
<reference evidence="1 2" key="1">
    <citation type="submission" date="2022-10" db="EMBL/GenBank/DDBJ databases">
        <title>The complete genomes of actinobacterial strains from the NBC collection.</title>
        <authorList>
            <person name="Joergensen T.S."/>
            <person name="Alvarez Arevalo M."/>
            <person name="Sterndorff E.B."/>
            <person name="Faurdal D."/>
            <person name="Vuksanovic O."/>
            <person name="Mourched A.-S."/>
            <person name="Charusanti P."/>
            <person name="Shaw S."/>
            <person name="Blin K."/>
            <person name="Weber T."/>
        </authorList>
    </citation>
    <scope>NUCLEOTIDE SEQUENCE [LARGE SCALE GENOMIC DNA]</scope>
    <source>
        <strain evidence="1 2">NBC 01774</strain>
    </source>
</reference>
<keyword evidence="2" id="KW-1185">Reference proteome</keyword>
<accession>A0ABZ1FD74</accession>
<proteinExistence type="predicted"/>
<evidence type="ECO:0000313" key="2">
    <source>
        <dbReference type="Proteomes" id="UP001344251"/>
    </source>
</evidence>
<protein>
    <submittedName>
        <fullName evidence="1">Uncharacterized protein</fullName>
    </submittedName>
</protein>